<comment type="caution">
    <text evidence="11">The sequence shown here is derived from an EMBL/GenBank/DDBJ whole genome shotgun (WGS) entry which is preliminary data.</text>
</comment>
<feature type="transmembrane region" description="Helical" evidence="10">
    <location>
        <begin position="166"/>
        <end position="184"/>
    </location>
</feature>
<dbReference type="GO" id="GO:0005886">
    <property type="term" value="C:plasma membrane"/>
    <property type="evidence" value="ECO:0007669"/>
    <property type="project" value="TreeGrafter"/>
</dbReference>
<keyword evidence="7 10" id="KW-0472">Membrane</keyword>
<evidence type="ECO:0000256" key="9">
    <source>
        <dbReference type="ARBA" id="ARBA00023224"/>
    </source>
</evidence>
<dbReference type="InterPro" id="IPR001499">
    <property type="entry name" value="GPCR_STE3"/>
</dbReference>
<evidence type="ECO:0000256" key="5">
    <source>
        <dbReference type="ARBA" id="ARBA00022989"/>
    </source>
</evidence>
<dbReference type="OrthoDB" id="2874149at2759"/>
<dbReference type="PANTHER" id="PTHR28097">
    <property type="entry name" value="PHEROMONE A FACTOR RECEPTOR"/>
    <property type="match status" value="1"/>
</dbReference>
<dbReference type="GO" id="GO:0004932">
    <property type="term" value="F:mating-type factor pheromone receptor activity"/>
    <property type="evidence" value="ECO:0007669"/>
    <property type="project" value="InterPro"/>
</dbReference>
<dbReference type="GO" id="GO:0000750">
    <property type="term" value="P:pheromone-dependent signal transduction involved in conjugation with cellular fusion"/>
    <property type="evidence" value="ECO:0007669"/>
    <property type="project" value="TreeGrafter"/>
</dbReference>
<dbReference type="AlphaFoldDB" id="A0A9Q5I2S8"/>
<feature type="transmembrane region" description="Helical" evidence="10">
    <location>
        <begin position="58"/>
        <end position="80"/>
    </location>
</feature>
<keyword evidence="6" id="KW-0297">G-protein coupled receptor</keyword>
<dbReference type="EMBL" id="LNZH02000123">
    <property type="protein sequence ID" value="OCB90638.1"/>
    <property type="molecule type" value="Genomic_DNA"/>
</dbReference>
<comment type="subcellular location">
    <subcellularLocation>
        <location evidence="1">Membrane</location>
        <topology evidence="1">Multi-pass membrane protein</topology>
    </subcellularLocation>
</comment>
<reference evidence="11" key="1">
    <citation type="submission" date="2016-06" db="EMBL/GenBank/DDBJ databases">
        <title>Draft Genome sequence of the fungus Inonotus baumii.</title>
        <authorList>
            <person name="Zhu H."/>
            <person name="Lin W."/>
        </authorList>
    </citation>
    <scope>NUCLEOTIDE SEQUENCE</scope>
    <source>
        <strain evidence="11">821</strain>
    </source>
</reference>
<evidence type="ECO:0000313" key="11">
    <source>
        <dbReference type="EMBL" id="OCB90638.1"/>
    </source>
</evidence>
<accession>A0A9Q5I2S8</accession>
<organism evidence="11 12">
    <name type="scientific">Sanghuangporus baumii</name>
    <name type="common">Phellinus baumii</name>
    <dbReference type="NCBI Taxonomy" id="108892"/>
    <lineage>
        <taxon>Eukaryota</taxon>
        <taxon>Fungi</taxon>
        <taxon>Dikarya</taxon>
        <taxon>Basidiomycota</taxon>
        <taxon>Agaricomycotina</taxon>
        <taxon>Agaricomycetes</taxon>
        <taxon>Hymenochaetales</taxon>
        <taxon>Hymenochaetaceae</taxon>
        <taxon>Sanghuangporus</taxon>
    </lineage>
</organism>
<evidence type="ECO:0000313" key="12">
    <source>
        <dbReference type="Proteomes" id="UP000757232"/>
    </source>
</evidence>
<evidence type="ECO:0000256" key="7">
    <source>
        <dbReference type="ARBA" id="ARBA00023136"/>
    </source>
</evidence>
<name>A0A9Q5I2S8_SANBA</name>
<evidence type="ECO:0000256" key="1">
    <source>
        <dbReference type="ARBA" id="ARBA00004141"/>
    </source>
</evidence>
<comment type="similarity">
    <text evidence="2">Belongs to the G-protein coupled receptor 4 family.</text>
</comment>
<keyword evidence="3" id="KW-0589">Pheromone response</keyword>
<gene>
    <name evidence="11" type="ORF">A7U60_g2156</name>
</gene>
<proteinExistence type="inferred from homology"/>
<dbReference type="PRINTS" id="PR00899">
    <property type="entry name" value="GPCRSTE3"/>
</dbReference>
<evidence type="ECO:0000256" key="10">
    <source>
        <dbReference type="SAM" id="Phobius"/>
    </source>
</evidence>
<keyword evidence="8" id="KW-0675">Receptor</keyword>
<evidence type="ECO:0000256" key="2">
    <source>
        <dbReference type="ARBA" id="ARBA00011085"/>
    </source>
</evidence>
<feature type="transmembrane region" description="Helical" evidence="10">
    <location>
        <begin position="101"/>
        <end position="121"/>
    </location>
</feature>
<sequence length="294" mass="33254">MLEYLEKKNHSIGLGTDFRTPNSSDGHYVIQARRYNILEEFGCLPSVVNAWPAFLLMYSWPLIIGSISCTFCARIVRIYLQRRRNISKTDVAASFGRYYRALALGCVDAVFTVPISAFLFVQNGILRGSIESYNWTDAHRDFSRIGTSSSEEWSMEGRWRRFGPRWNAWASPVCAVIFFCFFGLTNEAREGYKGVFVAILRLFGFRCHDKQGAATNNPLNVSQFRAASIERTVNIGDRNSSFGSTLPSESIFGPDDLERMESEQTLRGTEYELPPIGKAALMPLDLRSSMIDQV</sequence>
<dbReference type="Proteomes" id="UP000757232">
    <property type="component" value="Unassembled WGS sequence"/>
</dbReference>
<keyword evidence="4 10" id="KW-0812">Transmembrane</keyword>
<dbReference type="Pfam" id="PF02076">
    <property type="entry name" value="STE3"/>
    <property type="match status" value="1"/>
</dbReference>
<evidence type="ECO:0000256" key="6">
    <source>
        <dbReference type="ARBA" id="ARBA00023040"/>
    </source>
</evidence>
<dbReference type="PANTHER" id="PTHR28097:SF1">
    <property type="entry name" value="PHEROMONE A FACTOR RECEPTOR"/>
    <property type="match status" value="1"/>
</dbReference>
<evidence type="ECO:0000256" key="8">
    <source>
        <dbReference type="ARBA" id="ARBA00023170"/>
    </source>
</evidence>
<keyword evidence="12" id="KW-1185">Reference proteome</keyword>
<protein>
    <submittedName>
        <fullName evidence="11">Fungal pheromone GPCR</fullName>
    </submittedName>
</protein>
<evidence type="ECO:0000256" key="4">
    <source>
        <dbReference type="ARBA" id="ARBA00022692"/>
    </source>
</evidence>
<keyword evidence="9" id="KW-0807">Transducer</keyword>
<evidence type="ECO:0000256" key="3">
    <source>
        <dbReference type="ARBA" id="ARBA00022507"/>
    </source>
</evidence>
<keyword evidence="5 10" id="KW-1133">Transmembrane helix</keyword>